<dbReference type="GO" id="GO:0051959">
    <property type="term" value="F:dynein light intermediate chain binding"/>
    <property type="evidence" value="ECO:0007669"/>
    <property type="project" value="InterPro"/>
</dbReference>
<comment type="subcellular location">
    <subcellularLocation>
        <location evidence="1">Cell projection</location>
        <location evidence="1">Cilium</location>
    </subcellularLocation>
    <subcellularLocation>
        <location evidence="2">Cytoplasm</location>
        <location evidence="2">Cytoskeleton</location>
    </subcellularLocation>
</comment>
<sequence length="124" mass="14208">AILFFVMSSLCNVNAMYEYSLSSFLAVFRKSLDQAAPDPIVEKRLYNIVNKVTENLYDYVCTSLFERHKLMFSFQMACRILASDDSVSLPLLDFFLKGNQSLEKPTQANPHPTWLSEQGWADLI</sequence>
<keyword evidence="6" id="KW-0067">ATP-binding</keyword>
<gene>
    <name evidence="13" type="ORF">KIPB_013877</name>
</gene>
<dbReference type="EMBL" id="BDIP01006830">
    <property type="protein sequence ID" value="GIQ90893.1"/>
    <property type="molecule type" value="Genomic_DNA"/>
</dbReference>
<keyword evidence="14" id="KW-1185">Reference proteome</keyword>
<proteinExistence type="predicted"/>
<dbReference type="AlphaFoldDB" id="A0A9K3DBL3"/>
<evidence type="ECO:0000256" key="3">
    <source>
        <dbReference type="ARBA" id="ARBA00022490"/>
    </source>
</evidence>
<dbReference type="FunFam" id="1.10.8.1220:FF:000001">
    <property type="entry name" value="Dynein axonemal heavy chain 5"/>
    <property type="match status" value="1"/>
</dbReference>
<comment type="caution">
    <text evidence="13">The sequence shown here is derived from an EMBL/GenBank/DDBJ whole genome shotgun (WGS) entry which is preliminary data.</text>
</comment>
<evidence type="ECO:0000256" key="9">
    <source>
        <dbReference type="ARBA" id="ARBA00023069"/>
    </source>
</evidence>
<feature type="non-terminal residue" evidence="13">
    <location>
        <position position="1"/>
    </location>
</feature>
<evidence type="ECO:0000256" key="7">
    <source>
        <dbReference type="ARBA" id="ARBA00023017"/>
    </source>
</evidence>
<dbReference type="Proteomes" id="UP000265618">
    <property type="component" value="Unassembled WGS sequence"/>
</dbReference>
<feature type="non-terminal residue" evidence="13">
    <location>
        <position position="124"/>
    </location>
</feature>
<dbReference type="PANTHER" id="PTHR22878:SF63">
    <property type="entry name" value="DYNEIN AXONEMAL HEAVY CHAIN 10"/>
    <property type="match status" value="1"/>
</dbReference>
<keyword evidence="8" id="KW-0175">Coiled coil</keyword>
<keyword evidence="7" id="KW-0243">Dynein</keyword>
<keyword evidence="4" id="KW-0493">Microtubule</keyword>
<evidence type="ECO:0000256" key="6">
    <source>
        <dbReference type="ARBA" id="ARBA00022840"/>
    </source>
</evidence>
<dbReference type="GO" id="GO:0005929">
    <property type="term" value="C:cilium"/>
    <property type="evidence" value="ECO:0007669"/>
    <property type="project" value="UniProtKB-SubCell"/>
</dbReference>
<accession>A0A9K3DBL3</accession>
<evidence type="ECO:0000313" key="13">
    <source>
        <dbReference type="EMBL" id="GIQ90893.1"/>
    </source>
</evidence>
<dbReference type="GO" id="GO:0007018">
    <property type="term" value="P:microtubule-based movement"/>
    <property type="evidence" value="ECO:0007669"/>
    <property type="project" value="InterPro"/>
</dbReference>
<dbReference type="OrthoDB" id="10251809at2759"/>
<evidence type="ECO:0000313" key="14">
    <source>
        <dbReference type="Proteomes" id="UP000265618"/>
    </source>
</evidence>
<evidence type="ECO:0000256" key="4">
    <source>
        <dbReference type="ARBA" id="ARBA00022701"/>
    </source>
</evidence>
<dbReference type="GO" id="GO:0005874">
    <property type="term" value="C:microtubule"/>
    <property type="evidence" value="ECO:0007669"/>
    <property type="project" value="UniProtKB-KW"/>
</dbReference>
<evidence type="ECO:0000256" key="10">
    <source>
        <dbReference type="ARBA" id="ARBA00023175"/>
    </source>
</evidence>
<evidence type="ECO:0000256" key="2">
    <source>
        <dbReference type="ARBA" id="ARBA00004245"/>
    </source>
</evidence>
<evidence type="ECO:0000256" key="8">
    <source>
        <dbReference type="ARBA" id="ARBA00023054"/>
    </source>
</evidence>
<keyword evidence="10" id="KW-0505">Motor protein</keyword>
<protein>
    <submittedName>
        <fullName evidence="13">Dynein heavy chain</fullName>
    </submittedName>
</protein>
<dbReference type="GO" id="GO:0045505">
    <property type="term" value="F:dynein intermediate chain binding"/>
    <property type="evidence" value="ECO:0007669"/>
    <property type="project" value="InterPro"/>
</dbReference>
<name>A0A9K3DBL3_9EUKA</name>
<evidence type="ECO:0000256" key="5">
    <source>
        <dbReference type="ARBA" id="ARBA00022741"/>
    </source>
</evidence>
<organism evidence="13 14">
    <name type="scientific">Kipferlia bialata</name>
    <dbReference type="NCBI Taxonomy" id="797122"/>
    <lineage>
        <taxon>Eukaryota</taxon>
        <taxon>Metamonada</taxon>
        <taxon>Carpediemonas-like organisms</taxon>
        <taxon>Kipferlia</taxon>
    </lineage>
</organism>
<keyword evidence="11" id="KW-0206">Cytoskeleton</keyword>
<evidence type="ECO:0000256" key="12">
    <source>
        <dbReference type="ARBA" id="ARBA00023273"/>
    </source>
</evidence>
<dbReference type="GO" id="GO:0005524">
    <property type="term" value="F:ATP binding"/>
    <property type="evidence" value="ECO:0007669"/>
    <property type="project" value="UniProtKB-KW"/>
</dbReference>
<keyword evidence="9" id="KW-0969">Cilium</keyword>
<evidence type="ECO:0000256" key="1">
    <source>
        <dbReference type="ARBA" id="ARBA00004138"/>
    </source>
</evidence>
<keyword evidence="3" id="KW-0963">Cytoplasm</keyword>
<dbReference type="GO" id="GO:0030286">
    <property type="term" value="C:dynein complex"/>
    <property type="evidence" value="ECO:0007669"/>
    <property type="project" value="UniProtKB-KW"/>
</dbReference>
<keyword evidence="12" id="KW-0966">Cell projection</keyword>
<dbReference type="Gene3D" id="1.10.8.1220">
    <property type="match status" value="1"/>
</dbReference>
<dbReference type="InterPro" id="IPR026983">
    <property type="entry name" value="DHC"/>
</dbReference>
<reference evidence="13 14" key="1">
    <citation type="journal article" date="2018" name="PLoS ONE">
        <title>The draft genome of Kipferlia bialata reveals reductive genome evolution in fornicate parasites.</title>
        <authorList>
            <person name="Tanifuji G."/>
            <person name="Takabayashi S."/>
            <person name="Kume K."/>
            <person name="Takagi M."/>
            <person name="Nakayama T."/>
            <person name="Kamikawa R."/>
            <person name="Inagaki Y."/>
            <person name="Hashimoto T."/>
        </authorList>
    </citation>
    <scope>NUCLEOTIDE SEQUENCE [LARGE SCALE GENOMIC DNA]</scope>
    <source>
        <strain evidence="13">NY0173</strain>
    </source>
</reference>
<evidence type="ECO:0000256" key="11">
    <source>
        <dbReference type="ARBA" id="ARBA00023212"/>
    </source>
</evidence>
<dbReference type="PANTHER" id="PTHR22878">
    <property type="entry name" value="DYNEIN HEAVY CHAIN 6, AXONEMAL-LIKE-RELATED"/>
    <property type="match status" value="1"/>
</dbReference>
<keyword evidence="5" id="KW-0547">Nucleotide-binding</keyword>